<keyword evidence="7" id="KW-0560">Oxidoreductase</keyword>
<evidence type="ECO:0000256" key="10">
    <source>
        <dbReference type="ARBA" id="ARBA00023136"/>
    </source>
</evidence>
<dbReference type="GO" id="GO:0016705">
    <property type="term" value="F:oxidoreductase activity, acting on paired donors, with incorporation or reduction of molecular oxygen"/>
    <property type="evidence" value="ECO:0007669"/>
    <property type="project" value="InterPro"/>
</dbReference>
<evidence type="ECO:0000256" key="7">
    <source>
        <dbReference type="ARBA" id="ARBA00023002"/>
    </source>
</evidence>
<evidence type="ECO:0000313" key="11">
    <source>
        <dbReference type="EMBL" id="JAT50083.1"/>
    </source>
</evidence>
<reference evidence="11" key="1">
    <citation type="submission" date="2015-07" db="EMBL/GenBank/DDBJ databases">
        <title>Transcriptome Assembly of Anthurium amnicola.</title>
        <authorList>
            <person name="Suzuki J."/>
        </authorList>
    </citation>
    <scope>NUCLEOTIDE SEQUENCE</scope>
</reference>
<dbReference type="Pfam" id="PF00067">
    <property type="entry name" value="p450"/>
    <property type="match status" value="1"/>
</dbReference>
<dbReference type="InterPro" id="IPR001128">
    <property type="entry name" value="Cyt_P450"/>
</dbReference>
<evidence type="ECO:0000256" key="8">
    <source>
        <dbReference type="ARBA" id="ARBA00023004"/>
    </source>
</evidence>
<evidence type="ECO:0000256" key="1">
    <source>
        <dbReference type="ARBA" id="ARBA00004370"/>
    </source>
</evidence>
<dbReference type="GO" id="GO:0016020">
    <property type="term" value="C:membrane"/>
    <property type="evidence" value="ECO:0007669"/>
    <property type="project" value="UniProtKB-SubCell"/>
</dbReference>
<evidence type="ECO:0000256" key="6">
    <source>
        <dbReference type="ARBA" id="ARBA00022989"/>
    </source>
</evidence>
<keyword evidence="3" id="KW-0349">Heme</keyword>
<dbReference type="GO" id="GO:0005506">
    <property type="term" value="F:iron ion binding"/>
    <property type="evidence" value="ECO:0007669"/>
    <property type="project" value="InterPro"/>
</dbReference>
<evidence type="ECO:0000256" key="3">
    <source>
        <dbReference type="ARBA" id="ARBA00022617"/>
    </source>
</evidence>
<comment type="subcellular location">
    <subcellularLocation>
        <location evidence="1">Membrane</location>
    </subcellularLocation>
</comment>
<dbReference type="PANTHER" id="PTHR24282:SF255">
    <property type="entry name" value="CYTOCHROME P450 72A11-RELATED"/>
    <property type="match status" value="1"/>
</dbReference>
<organism evidence="11">
    <name type="scientific">Anthurium amnicola</name>
    <dbReference type="NCBI Taxonomy" id="1678845"/>
    <lineage>
        <taxon>Eukaryota</taxon>
        <taxon>Viridiplantae</taxon>
        <taxon>Streptophyta</taxon>
        <taxon>Embryophyta</taxon>
        <taxon>Tracheophyta</taxon>
        <taxon>Spermatophyta</taxon>
        <taxon>Magnoliopsida</taxon>
        <taxon>Liliopsida</taxon>
        <taxon>Araceae</taxon>
        <taxon>Pothoideae</taxon>
        <taxon>Potheae</taxon>
        <taxon>Anthurium</taxon>
    </lineage>
</organism>
<keyword evidence="5" id="KW-0479">Metal-binding</keyword>
<dbReference type="PANTHER" id="PTHR24282">
    <property type="entry name" value="CYTOCHROME P450 FAMILY MEMBER"/>
    <property type="match status" value="1"/>
</dbReference>
<name>A0A1D1Y640_9ARAE</name>
<dbReference type="AlphaFoldDB" id="A0A1D1Y640"/>
<evidence type="ECO:0000256" key="9">
    <source>
        <dbReference type="ARBA" id="ARBA00023033"/>
    </source>
</evidence>
<evidence type="ECO:0000256" key="2">
    <source>
        <dbReference type="ARBA" id="ARBA00010617"/>
    </source>
</evidence>
<dbReference type="SUPFAM" id="SSF48264">
    <property type="entry name" value="Cytochrome P450"/>
    <property type="match status" value="1"/>
</dbReference>
<sequence>MPSFSHDIAPRVAPLLYQTMKTHGRISFTWFGPHPRVIMLDPELVREILSNKFGHFRKARSSPIASLIVKGLATYDGEKWAIHRRIINPAFHVEKLKRINE</sequence>
<gene>
    <name evidence="11" type="primary">CYP72A1_20</name>
    <name evidence="11" type="ORF">g.119272</name>
</gene>
<accession>A0A1D1Y640</accession>
<evidence type="ECO:0000256" key="4">
    <source>
        <dbReference type="ARBA" id="ARBA00022692"/>
    </source>
</evidence>
<keyword evidence="9" id="KW-0503">Monooxygenase</keyword>
<dbReference type="GO" id="GO:0006629">
    <property type="term" value="P:lipid metabolic process"/>
    <property type="evidence" value="ECO:0007669"/>
    <property type="project" value="UniProtKB-ARBA"/>
</dbReference>
<dbReference type="Gene3D" id="1.10.630.10">
    <property type="entry name" value="Cytochrome P450"/>
    <property type="match status" value="1"/>
</dbReference>
<dbReference type="GO" id="GO:0020037">
    <property type="term" value="F:heme binding"/>
    <property type="evidence" value="ECO:0007669"/>
    <property type="project" value="InterPro"/>
</dbReference>
<keyword evidence="4" id="KW-0812">Transmembrane</keyword>
<proteinExistence type="inferred from homology"/>
<protein>
    <submittedName>
        <fullName evidence="11">Secologanin synthase</fullName>
    </submittedName>
</protein>
<dbReference type="GO" id="GO:0004497">
    <property type="term" value="F:monooxygenase activity"/>
    <property type="evidence" value="ECO:0007669"/>
    <property type="project" value="UniProtKB-KW"/>
</dbReference>
<keyword evidence="10" id="KW-0472">Membrane</keyword>
<dbReference type="InterPro" id="IPR036396">
    <property type="entry name" value="Cyt_P450_sf"/>
</dbReference>
<dbReference type="EMBL" id="GDJX01017853">
    <property type="protein sequence ID" value="JAT50083.1"/>
    <property type="molecule type" value="Transcribed_RNA"/>
</dbReference>
<keyword evidence="8" id="KW-0408">Iron</keyword>
<evidence type="ECO:0000256" key="5">
    <source>
        <dbReference type="ARBA" id="ARBA00022723"/>
    </source>
</evidence>
<dbReference type="InterPro" id="IPR050665">
    <property type="entry name" value="Cytochrome_P450_Monooxygen"/>
</dbReference>
<comment type="similarity">
    <text evidence="2">Belongs to the cytochrome P450 family.</text>
</comment>
<keyword evidence="6" id="KW-1133">Transmembrane helix</keyword>